<evidence type="ECO:0000313" key="2">
    <source>
        <dbReference type="Proteomes" id="UP001153332"/>
    </source>
</evidence>
<dbReference type="Proteomes" id="UP001153332">
    <property type="component" value="Unassembled WGS sequence"/>
</dbReference>
<accession>A0ACC2K0Y8</accession>
<organism evidence="1 2">
    <name type="scientific">Lasiodiplodia mahajangana</name>
    <dbReference type="NCBI Taxonomy" id="1108764"/>
    <lineage>
        <taxon>Eukaryota</taxon>
        <taxon>Fungi</taxon>
        <taxon>Dikarya</taxon>
        <taxon>Ascomycota</taxon>
        <taxon>Pezizomycotina</taxon>
        <taxon>Dothideomycetes</taxon>
        <taxon>Dothideomycetes incertae sedis</taxon>
        <taxon>Botryosphaeriales</taxon>
        <taxon>Botryosphaeriaceae</taxon>
        <taxon>Lasiodiplodia</taxon>
    </lineage>
</organism>
<keyword evidence="2" id="KW-1185">Reference proteome</keyword>
<evidence type="ECO:0000313" key="1">
    <source>
        <dbReference type="EMBL" id="KAJ8133460.1"/>
    </source>
</evidence>
<protein>
    <submittedName>
        <fullName evidence="1">Uncharacterized protein</fullName>
    </submittedName>
</protein>
<dbReference type="EMBL" id="JAPUUL010000012">
    <property type="protein sequence ID" value="KAJ8133460.1"/>
    <property type="molecule type" value="Genomic_DNA"/>
</dbReference>
<proteinExistence type="predicted"/>
<gene>
    <name evidence="1" type="ORF">O1611_g174</name>
</gene>
<sequence>MFYARFLALAGLCHLAGFVVGKTYPLVNIPKNGAIASENSQCSQIGIEMLESGGNAADAMVGTVFCVGVVNIMHSGIGGGGFMLVRSDNGTYEFIDFRETAPAAAFENMFTKNTDASLYGGLASGIPGELRGLEYLHKHYGRLPWAHVMSPAIKLARYGFRVNEDLVKAINKTSPTDFLTRDPAWAIDFAPNGRLIRVNETITRRRYADVLEAISERGADVFYSGPIANATITALQGKGGTMTLEDLRDYSVVIRKPSNITYRGYKITSCGAPAGGSVVLSILNIVQGYGNFGSPLERNLSTHRLDEAIKFAYGERTNLGDPSYVSDVLQYQDSMLSAKTASEIRAKISDGKTHANISYYDPEGIESLNSHGTSYMATADHTGLAISLTTTINTLFGSRVMVPETGVAMNNEMNDFSIPGSSNVYGYRPSPVNYIQPGKRPLSSIASTIVETALDGKLYLVIGSAGGSRIITATAQNLHHVLDENQNVAEALRAPRFHDQLVPTDVEFEYAYDNRTVSYMVSLGMNATWVAPGDSEAHAIRLLPNGTFEAAGEPRQFNSGGLAI</sequence>
<comment type="caution">
    <text evidence="1">The sequence shown here is derived from an EMBL/GenBank/DDBJ whole genome shotgun (WGS) entry which is preliminary data.</text>
</comment>
<name>A0ACC2K0Y8_9PEZI</name>
<reference evidence="1" key="1">
    <citation type="submission" date="2022-12" db="EMBL/GenBank/DDBJ databases">
        <title>Genome Sequence of Lasiodiplodia mahajangana.</title>
        <authorList>
            <person name="Buettner E."/>
        </authorList>
    </citation>
    <scope>NUCLEOTIDE SEQUENCE</scope>
    <source>
        <strain evidence="1">VT137</strain>
    </source>
</reference>